<dbReference type="PANTHER" id="PTHR30468:SF1">
    <property type="entry name" value="ALPHA-KETOGLUTARATE-DEPENDENT SULFONATE DIOXYGENASE"/>
    <property type="match status" value="1"/>
</dbReference>
<evidence type="ECO:0000256" key="5">
    <source>
        <dbReference type="ARBA" id="ARBA00023002"/>
    </source>
</evidence>
<dbReference type="AlphaFoldDB" id="A0A4P9ZFN4"/>
<name>A0A4P9ZFN4_9ASCO</name>
<keyword evidence="9" id="KW-1185">Reference proteome</keyword>
<dbReference type="InterPro" id="IPR003819">
    <property type="entry name" value="TauD/TfdA-like"/>
</dbReference>
<sequence length="336" mass="38525">MGLHFKISGSELYDPQDAGSVTKSVHNLLFTQDEYEETRRSLKYPEFLHHISPEEVETYENVANPDHFRNLFDGTNATLVDLSPNLGTEIDGIQLSQLNDAAKNDLALMLELRKLLVFHNQDLCDKRPVFEIDFDRYFGPLHIHPVAYSAKEYPEIFSTICKPGDGSCYDSIFKDKTGDFAWHLDVSLEEYPASFSFFVAIEAPPSGCDTVFRFFETLTVVHSNLYQHKAGQLRGLRLKFKNEKSLFFSRAFVQRISGLKTQESDAIVSFLKDHFTNNPEFQVRAMHKGTDSGTIIRRLQHTTGPRHHYRITVAGEKHYLEAEERESAAHERPKAY</sequence>
<dbReference type="Gene3D" id="3.60.130.10">
    <property type="entry name" value="Clavaminate synthase-like"/>
    <property type="match status" value="2"/>
</dbReference>
<keyword evidence="5" id="KW-0560">Oxidoreductase</keyword>
<evidence type="ECO:0000256" key="1">
    <source>
        <dbReference type="ARBA" id="ARBA00001954"/>
    </source>
</evidence>
<proteinExistence type="inferred from homology"/>
<accession>A0A4P9ZFN4</accession>
<dbReference type="GO" id="GO:0044273">
    <property type="term" value="P:sulfur compound catabolic process"/>
    <property type="evidence" value="ECO:0007669"/>
    <property type="project" value="TreeGrafter"/>
</dbReference>
<dbReference type="PANTHER" id="PTHR30468">
    <property type="entry name" value="ALPHA-KETOGLUTARATE-DEPENDENT SULFONATE DIOXYGENASE"/>
    <property type="match status" value="1"/>
</dbReference>
<evidence type="ECO:0000256" key="3">
    <source>
        <dbReference type="ARBA" id="ARBA00022723"/>
    </source>
</evidence>
<dbReference type="SUPFAM" id="SSF51197">
    <property type="entry name" value="Clavaminate synthase-like"/>
    <property type="match status" value="1"/>
</dbReference>
<evidence type="ECO:0000256" key="4">
    <source>
        <dbReference type="ARBA" id="ARBA00022964"/>
    </source>
</evidence>
<dbReference type="Pfam" id="PF02668">
    <property type="entry name" value="TauD"/>
    <property type="match status" value="1"/>
</dbReference>
<dbReference type="EMBL" id="ML004452">
    <property type="protein sequence ID" value="RKP30790.1"/>
    <property type="molecule type" value="Genomic_DNA"/>
</dbReference>
<protein>
    <submittedName>
        <fullName evidence="8">Clavaminate synthase-like protein</fullName>
    </submittedName>
</protein>
<dbReference type="Proteomes" id="UP000268321">
    <property type="component" value="Unassembled WGS sequence"/>
</dbReference>
<reference evidence="9" key="1">
    <citation type="journal article" date="2018" name="Nat. Microbiol.">
        <title>Leveraging single-cell genomics to expand the fungal tree of life.</title>
        <authorList>
            <person name="Ahrendt S.R."/>
            <person name="Quandt C.A."/>
            <person name="Ciobanu D."/>
            <person name="Clum A."/>
            <person name="Salamov A."/>
            <person name="Andreopoulos B."/>
            <person name="Cheng J.F."/>
            <person name="Woyke T."/>
            <person name="Pelin A."/>
            <person name="Henrissat B."/>
            <person name="Reynolds N.K."/>
            <person name="Benny G.L."/>
            <person name="Smith M.E."/>
            <person name="James T.Y."/>
            <person name="Grigoriev I.V."/>
        </authorList>
    </citation>
    <scope>NUCLEOTIDE SEQUENCE [LARGE SCALE GENOMIC DNA]</scope>
    <source>
        <strain evidence="9">Baker2002</strain>
    </source>
</reference>
<comment type="similarity">
    <text evidence="2">Belongs to the TfdA dioxygenase family.</text>
</comment>
<keyword evidence="4" id="KW-0223">Dioxygenase</keyword>
<dbReference type="InterPro" id="IPR042098">
    <property type="entry name" value="TauD-like_sf"/>
</dbReference>
<evidence type="ECO:0000256" key="2">
    <source>
        <dbReference type="ARBA" id="ARBA00005896"/>
    </source>
</evidence>
<evidence type="ECO:0000259" key="7">
    <source>
        <dbReference type="Pfam" id="PF02668"/>
    </source>
</evidence>
<dbReference type="GO" id="GO:0046872">
    <property type="term" value="F:metal ion binding"/>
    <property type="evidence" value="ECO:0007669"/>
    <property type="project" value="UniProtKB-KW"/>
</dbReference>
<dbReference type="OrthoDB" id="10257314at2759"/>
<gene>
    <name evidence="8" type="ORF">METBISCDRAFT_30680</name>
</gene>
<keyword evidence="6" id="KW-0408">Iron</keyword>
<dbReference type="GO" id="GO:0000907">
    <property type="term" value="F:sulfonate dioxygenase activity"/>
    <property type="evidence" value="ECO:0007669"/>
    <property type="project" value="TreeGrafter"/>
</dbReference>
<evidence type="ECO:0000256" key="6">
    <source>
        <dbReference type="ARBA" id="ARBA00023004"/>
    </source>
</evidence>
<evidence type="ECO:0000313" key="9">
    <source>
        <dbReference type="Proteomes" id="UP000268321"/>
    </source>
</evidence>
<feature type="domain" description="TauD/TfdA-like" evidence="7">
    <location>
        <begin position="81"/>
        <end position="212"/>
    </location>
</feature>
<dbReference type="InterPro" id="IPR051323">
    <property type="entry name" value="AtsK-like"/>
</dbReference>
<keyword evidence="3" id="KW-0479">Metal-binding</keyword>
<evidence type="ECO:0000313" key="8">
    <source>
        <dbReference type="EMBL" id="RKP30790.1"/>
    </source>
</evidence>
<organism evidence="8 9">
    <name type="scientific">Metschnikowia bicuspidata</name>
    <dbReference type="NCBI Taxonomy" id="27322"/>
    <lineage>
        <taxon>Eukaryota</taxon>
        <taxon>Fungi</taxon>
        <taxon>Dikarya</taxon>
        <taxon>Ascomycota</taxon>
        <taxon>Saccharomycotina</taxon>
        <taxon>Pichiomycetes</taxon>
        <taxon>Metschnikowiaceae</taxon>
        <taxon>Metschnikowia</taxon>
    </lineage>
</organism>
<comment type="cofactor">
    <cofactor evidence="1">
        <name>Fe(2+)</name>
        <dbReference type="ChEBI" id="CHEBI:29033"/>
    </cofactor>
</comment>
<dbReference type="GO" id="GO:0005737">
    <property type="term" value="C:cytoplasm"/>
    <property type="evidence" value="ECO:0007669"/>
    <property type="project" value="TreeGrafter"/>
</dbReference>